<proteinExistence type="predicted"/>
<comment type="caution">
    <text evidence="1">The sequence shown here is derived from an EMBL/GenBank/DDBJ whole genome shotgun (WGS) entry which is preliminary data.</text>
</comment>
<reference evidence="1 2" key="1">
    <citation type="journal article" date="2023" name="Plants (Basel)">
        <title>Bridging the Gap: Combining Genomics and Transcriptomics Approaches to Understand Stylosanthes scabra, an Orphan Legume from the Brazilian Caatinga.</title>
        <authorList>
            <person name="Ferreira-Neto J.R.C."/>
            <person name="da Silva M.D."/>
            <person name="Binneck E."/>
            <person name="de Melo N.F."/>
            <person name="da Silva R.H."/>
            <person name="de Melo A.L.T.M."/>
            <person name="Pandolfi V."/>
            <person name="Bustamante F.O."/>
            <person name="Brasileiro-Vidal A.C."/>
            <person name="Benko-Iseppon A.M."/>
        </authorList>
    </citation>
    <scope>NUCLEOTIDE SEQUENCE [LARGE SCALE GENOMIC DNA]</scope>
    <source>
        <tissue evidence="1">Leaves</tissue>
    </source>
</reference>
<sequence length="107" mass="10568">YHKSVIGPVGLDAIASGAEVGPHPEIAAMVGNNTTFEVGENNGATAAGNNVAVIGVVSNAGTAVEAGKNNLALNGRNNDVKAGPGTAGNVVASGAEVLWNTAYLDHF</sequence>
<name>A0ABU6YY39_9FABA</name>
<dbReference type="Proteomes" id="UP001341840">
    <property type="component" value="Unassembled WGS sequence"/>
</dbReference>
<dbReference type="EMBL" id="JASCZI010249240">
    <property type="protein sequence ID" value="MED6215282.1"/>
    <property type="molecule type" value="Genomic_DNA"/>
</dbReference>
<protein>
    <submittedName>
        <fullName evidence="1">Uncharacterized protein</fullName>
    </submittedName>
</protein>
<evidence type="ECO:0000313" key="1">
    <source>
        <dbReference type="EMBL" id="MED6215282.1"/>
    </source>
</evidence>
<gene>
    <name evidence="1" type="ORF">PIB30_111993</name>
</gene>
<keyword evidence="2" id="KW-1185">Reference proteome</keyword>
<evidence type="ECO:0000313" key="2">
    <source>
        <dbReference type="Proteomes" id="UP001341840"/>
    </source>
</evidence>
<feature type="non-terminal residue" evidence="1">
    <location>
        <position position="1"/>
    </location>
</feature>
<accession>A0ABU6YY39</accession>
<organism evidence="1 2">
    <name type="scientific">Stylosanthes scabra</name>
    <dbReference type="NCBI Taxonomy" id="79078"/>
    <lineage>
        <taxon>Eukaryota</taxon>
        <taxon>Viridiplantae</taxon>
        <taxon>Streptophyta</taxon>
        <taxon>Embryophyta</taxon>
        <taxon>Tracheophyta</taxon>
        <taxon>Spermatophyta</taxon>
        <taxon>Magnoliopsida</taxon>
        <taxon>eudicotyledons</taxon>
        <taxon>Gunneridae</taxon>
        <taxon>Pentapetalae</taxon>
        <taxon>rosids</taxon>
        <taxon>fabids</taxon>
        <taxon>Fabales</taxon>
        <taxon>Fabaceae</taxon>
        <taxon>Papilionoideae</taxon>
        <taxon>50 kb inversion clade</taxon>
        <taxon>dalbergioids sensu lato</taxon>
        <taxon>Dalbergieae</taxon>
        <taxon>Pterocarpus clade</taxon>
        <taxon>Stylosanthes</taxon>
    </lineage>
</organism>